<name>A0A0E3UML3_9GAMM</name>
<dbReference type="InterPro" id="IPR029058">
    <property type="entry name" value="AB_hydrolase_fold"/>
</dbReference>
<evidence type="ECO:0000256" key="1">
    <source>
        <dbReference type="SAM" id="MobiDB-lite"/>
    </source>
</evidence>
<dbReference type="GO" id="GO:0004601">
    <property type="term" value="F:peroxidase activity"/>
    <property type="evidence" value="ECO:0007669"/>
    <property type="project" value="UniProtKB-KW"/>
</dbReference>
<dbReference type="EMBL" id="CP011144">
    <property type="protein sequence ID" value="AKC86140.1"/>
    <property type="molecule type" value="Genomic_DNA"/>
</dbReference>
<reference evidence="3 4" key="1">
    <citation type="journal article" date="2015" name="Genome Announc.">
        <title>Complete Genome Sequence of Pseudoxanthomonas suwonensis Strain J1, a Cellulose-Degrading Bacterium Isolated from Leaf- and Wood-Enriched Soil.</title>
        <authorList>
            <person name="Hou L."/>
            <person name="Jiang J."/>
            <person name="Xu Z."/>
            <person name="Zhou Y."/>
            <person name="Leung F.C."/>
        </authorList>
    </citation>
    <scope>NUCLEOTIDE SEQUENCE [LARGE SCALE GENOMIC DNA]</scope>
    <source>
        <strain evidence="3 4">J1</strain>
    </source>
</reference>
<dbReference type="SUPFAM" id="SSF53474">
    <property type="entry name" value="alpha/beta-Hydrolases"/>
    <property type="match status" value="1"/>
</dbReference>
<accession>A0A0E3UML3</accession>
<proteinExistence type="predicted"/>
<dbReference type="PANTHER" id="PTHR43194">
    <property type="entry name" value="HYDROLASE ALPHA/BETA FOLD FAMILY"/>
    <property type="match status" value="1"/>
</dbReference>
<dbReference type="PANTHER" id="PTHR43194:SF2">
    <property type="entry name" value="PEROXISOMAL MEMBRANE PROTEIN LPX1"/>
    <property type="match status" value="1"/>
</dbReference>
<sequence>MDSAASHRPTVTDLRLAGAGLTLAGSRHQVAAATGATPSVLYAHGFGQTRRAWSATADALAIHGHAGLAYDARGHGGSERNAGDEVYTGHQFTDDLIVLAGELPQPPLLVAASMGGLFGLLAESRWPGLFRAMVLVDITPRWETAGLERILGFMTAFPEGFASLEQAAGAIAAYLPHRRRDAGAARSPGSLRELLREGGDGRWRWHWDPRLVDELARDSEQHQDDIAEATRAVRCPLLLVSGGRSDLVSERTVADFLDLAPHARHVQLADATHMLAGDDNDRFTATVLEYLAELDRTEGTGSSAVQRAPAPVTGANP</sequence>
<feature type="domain" description="AB hydrolase-1" evidence="2">
    <location>
        <begin position="38"/>
        <end position="275"/>
    </location>
</feature>
<feature type="region of interest" description="Disordered" evidence="1">
    <location>
        <begin position="298"/>
        <end position="317"/>
    </location>
</feature>
<evidence type="ECO:0000313" key="4">
    <source>
        <dbReference type="Proteomes" id="UP000033067"/>
    </source>
</evidence>
<dbReference type="KEGG" id="psuw:WQ53_04480"/>
<dbReference type="OrthoDB" id="5380819at2"/>
<dbReference type="Pfam" id="PF00561">
    <property type="entry name" value="Abhydrolase_1"/>
    <property type="match status" value="1"/>
</dbReference>
<dbReference type="PATRIC" id="fig|314722.6.peg.939"/>
<dbReference type="InterPro" id="IPR050228">
    <property type="entry name" value="Carboxylesterase_BioH"/>
</dbReference>
<dbReference type="RefSeq" id="WP_052630814.1">
    <property type="nucleotide sequence ID" value="NZ_CP011144.1"/>
</dbReference>
<evidence type="ECO:0000313" key="3">
    <source>
        <dbReference type="EMBL" id="AKC86140.1"/>
    </source>
</evidence>
<keyword evidence="3" id="KW-0560">Oxidoreductase</keyword>
<dbReference type="Gene3D" id="3.40.50.1820">
    <property type="entry name" value="alpha/beta hydrolase"/>
    <property type="match status" value="1"/>
</dbReference>
<gene>
    <name evidence="3" type="ORF">WQ53_04480</name>
</gene>
<keyword evidence="4" id="KW-1185">Reference proteome</keyword>
<keyword evidence="3" id="KW-0575">Peroxidase</keyword>
<evidence type="ECO:0000259" key="2">
    <source>
        <dbReference type="Pfam" id="PF00561"/>
    </source>
</evidence>
<dbReference type="Proteomes" id="UP000033067">
    <property type="component" value="Chromosome"/>
</dbReference>
<organism evidence="3 4">
    <name type="scientific">Pseudoxanthomonas suwonensis</name>
    <dbReference type="NCBI Taxonomy" id="314722"/>
    <lineage>
        <taxon>Bacteria</taxon>
        <taxon>Pseudomonadati</taxon>
        <taxon>Pseudomonadota</taxon>
        <taxon>Gammaproteobacteria</taxon>
        <taxon>Lysobacterales</taxon>
        <taxon>Lysobacteraceae</taxon>
        <taxon>Pseudoxanthomonas</taxon>
    </lineage>
</organism>
<dbReference type="InterPro" id="IPR000073">
    <property type="entry name" value="AB_hydrolase_1"/>
</dbReference>
<dbReference type="AlphaFoldDB" id="A0A0E3UML3"/>
<protein>
    <submittedName>
        <fullName evidence="3">Peroxidase</fullName>
    </submittedName>
</protein>